<dbReference type="STRING" id="3476.A0A2P5AB50"/>
<dbReference type="OrthoDB" id="1244353at2759"/>
<accession>A0A2P5AB50</accession>
<dbReference type="PANTHER" id="PTHR33710:SF71">
    <property type="entry name" value="ENDONUCLEASE_EXONUCLEASE_PHOSPHATASE DOMAIN-CONTAINING PROTEIN"/>
    <property type="match status" value="1"/>
</dbReference>
<dbReference type="GO" id="GO:0004527">
    <property type="term" value="F:exonuclease activity"/>
    <property type="evidence" value="ECO:0007669"/>
    <property type="project" value="UniProtKB-KW"/>
</dbReference>
<gene>
    <name evidence="1" type="ORF">PanWU01x14_349830</name>
</gene>
<organism evidence="1 2">
    <name type="scientific">Parasponia andersonii</name>
    <name type="common">Sponia andersonii</name>
    <dbReference type="NCBI Taxonomy" id="3476"/>
    <lineage>
        <taxon>Eukaryota</taxon>
        <taxon>Viridiplantae</taxon>
        <taxon>Streptophyta</taxon>
        <taxon>Embryophyta</taxon>
        <taxon>Tracheophyta</taxon>
        <taxon>Spermatophyta</taxon>
        <taxon>Magnoliopsida</taxon>
        <taxon>eudicotyledons</taxon>
        <taxon>Gunneridae</taxon>
        <taxon>Pentapetalae</taxon>
        <taxon>rosids</taxon>
        <taxon>fabids</taxon>
        <taxon>Rosales</taxon>
        <taxon>Cannabaceae</taxon>
        <taxon>Parasponia</taxon>
    </lineage>
</organism>
<reference evidence="2" key="1">
    <citation type="submission" date="2016-06" db="EMBL/GenBank/DDBJ databases">
        <title>Parallel loss of symbiosis genes in relatives of nitrogen-fixing non-legume Parasponia.</title>
        <authorList>
            <person name="Van Velzen R."/>
            <person name="Holmer R."/>
            <person name="Bu F."/>
            <person name="Rutten L."/>
            <person name="Van Zeijl A."/>
            <person name="Liu W."/>
            <person name="Santuari L."/>
            <person name="Cao Q."/>
            <person name="Sharma T."/>
            <person name="Shen D."/>
            <person name="Roswanjaya Y."/>
            <person name="Wardhani T."/>
            <person name="Kalhor M.S."/>
            <person name="Jansen J."/>
            <person name="Van den Hoogen J."/>
            <person name="Gungor B."/>
            <person name="Hartog M."/>
            <person name="Hontelez J."/>
            <person name="Verver J."/>
            <person name="Yang W.-C."/>
            <person name="Schijlen E."/>
            <person name="Repin R."/>
            <person name="Schilthuizen M."/>
            <person name="Schranz E."/>
            <person name="Heidstra R."/>
            <person name="Miyata K."/>
            <person name="Fedorova E."/>
            <person name="Kohlen W."/>
            <person name="Bisseling T."/>
            <person name="Smit S."/>
            <person name="Geurts R."/>
        </authorList>
    </citation>
    <scope>NUCLEOTIDE SEQUENCE [LARGE SCALE GENOMIC DNA]</scope>
    <source>
        <strain evidence="2">cv. WU1-14</strain>
    </source>
</reference>
<dbReference type="EMBL" id="JXTB01000704">
    <property type="protein sequence ID" value="PON33773.1"/>
    <property type="molecule type" value="Genomic_DNA"/>
</dbReference>
<keyword evidence="1" id="KW-0378">Hydrolase</keyword>
<dbReference type="Proteomes" id="UP000237105">
    <property type="component" value="Unassembled WGS sequence"/>
</dbReference>
<name>A0A2P5AB50_PARAD</name>
<evidence type="ECO:0000313" key="2">
    <source>
        <dbReference type="Proteomes" id="UP000237105"/>
    </source>
</evidence>
<comment type="caution">
    <text evidence="1">The sequence shown here is derived from an EMBL/GenBank/DDBJ whole genome shotgun (WGS) entry which is preliminary data.</text>
</comment>
<dbReference type="AlphaFoldDB" id="A0A2P5AB50"/>
<dbReference type="GO" id="GO:0004519">
    <property type="term" value="F:endonuclease activity"/>
    <property type="evidence" value="ECO:0007669"/>
    <property type="project" value="UniProtKB-KW"/>
</dbReference>
<keyword evidence="1" id="KW-0269">Exonuclease</keyword>
<keyword evidence="1" id="KW-0255">Endonuclease</keyword>
<keyword evidence="2" id="KW-1185">Reference proteome</keyword>
<dbReference type="InterPro" id="IPR036691">
    <property type="entry name" value="Endo/exonu/phosph_ase_sf"/>
</dbReference>
<protein>
    <submittedName>
        <fullName evidence="1">Endonuclease/exonuclease/phosphatase</fullName>
    </submittedName>
</protein>
<keyword evidence="1" id="KW-0540">Nuclease</keyword>
<evidence type="ECO:0000313" key="1">
    <source>
        <dbReference type="EMBL" id="PON33773.1"/>
    </source>
</evidence>
<dbReference type="SUPFAM" id="SSF56219">
    <property type="entry name" value="DNase I-like"/>
    <property type="match status" value="1"/>
</dbReference>
<dbReference type="PANTHER" id="PTHR33710">
    <property type="entry name" value="BNAC02G09200D PROTEIN"/>
    <property type="match status" value="1"/>
</dbReference>
<feature type="non-terminal residue" evidence="1">
    <location>
        <position position="175"/>
    </location>
</feature>
<sequence length="175" mass="19709">MRLLPEPNITRELISDDEGNIIENGVVHEIIISRLVDIYSEHVSVAIEASPEIQVTQGANEHLGGNPPNKSSCVDFNNMINDCNLITVDTRGSTFTWANGRGTRAHVECRLDRALCPHDFLDHWSSVSCHSLPRHQSNHNPLVTTLDNHMCTGPQPFHFYNSWFSCADFFNIVKE</sequence>
<dbReference type="Gene3D" id="3.60.10.10">
    <property type="entry name" value="Endonuclease/exonuclease/phosphatase"/>
    <property type="match status" value="1"/>
</dbReference>
<proteinExistence type="predicted"/>